<name>X0U5D3_9ZZZZ</name>
<dbReference type="EMBL" id="BARS01026427">
    <property type="protein sequence ID" value="GAG00790.1"/>
    <property type="molecule type" value="Genomic_DNA"/>
</dbReference>
<feature type="non-terminal residue" evidence="1">
    <location>
        <position position="266"/>
    </location>
</feature>
<organism evidence="1">
    <name type="scientific">marine sediment metagenome</name>
    <dbReference type="NCBI Taxonomy" id="412755"/>
    <lineage>
        <taxon>unclassified sequences</taxon>
        <taxon>metagenomes</taxon>
        <taxon>ecological metagenomes</taxon>
    </lineage>
</organism>
<comment type="caution">
    <text evidence="1">The sequence shown here is derived from an EMBL/GenBank/DDBJ whole genome shotgun (WGS) entry which is preliminary data.</text>
</comment>
<sequence>DINNQDAVSTIKLSLFEEIAGSPSRLVEVYANADGEAEFVEVGANTLASVPRYGVPTRKIINSVDQIACTGFNPPPMIYIRGPYDLLRTGDDIEYIYPMENFADETCYEEIFERYATVVYRTPVLKSEWKDTLDSLYEIQVFESIIAWIHKIIIDDTLIGEDAEVIFSDITPYPLRIADDLSRLQSLDAGDIVFDFADTRRGWNKGLIQYYKIEGVLDDEEVRCWTPDYMDFDNVGIIIDIPNSTYVDDQTGQEISDLLEIQQVVV</sequence>
<dbReference type="AlphaFoldDB" id="X0U5D3"/>
<protein>
    <submittedName>
        <fullName evidence="1">Uncharacterized protein</fullName>
    </submittedName>
</protein>
<accession>X0U5D3</accession>
<reference evidence="1" key="1">
    <citation type="journal article" date="2014" name="Front. Microbiol.">
        <title>High frequency of phylogenetically diverse reductive dehalogenase-homologous genes in deep subseafloor sedimentary metagenomes.</title>
        <authorList>
            <person name="Kawai M."/>
            <person name="Futagami T."/>
            <person name="Toyoda A."/>
            <person name="Takaki Y."/>
            <person name="Nishi S."/>
            <person name="Hori S."/>
            <person name="Arai W."/>
            <person name="Tsubouchi T."/>
            <person name="Morono Y."/>
            <person name="Uchiyama I."/>
            <person name="Ito T."/>
            <person name="Fujiyama A."/>
            <person name="Inagaki F."/>
            <person name="Takami H."/>
        </authorList>
    </citation>
    <scope>NUCLEOTIDE SEQUENCE</scope>
    <source>
        <strain evidence="1">Expedition CK06-06</strain>
    </source>
</reference>
<evidence type="ECO:0000313" key="1">
    <source>
        <dbReference type="EMBL" id="GAG00790.1"/>
    </source>
</evidence>
<proteinExistence type="predicted"/>
<feature type="non-terminal residue" evidence="1">
    <location>
        <position position="1"/>
    </location>
</feature>
<gene>
    <name evidence="1" type="ORF">S01H1_41645</name>
</gene>